<reference evidence="7" key="1">
    <citation type="submission" date="2020-10" db="EMBL/GenBank/DDBJ databases">
        <authorList>
            <person name="Kikuchi T."/>
        </authorList>
    </citation>
    <scope>NUCLEOTIDE SEQUENCE</scope>
    <source>
        <strain evidence="7">NKZ352</strain>
    </source>
</reference>
<sequence length="247" mass="27352">MSAPPSPTASCDETSYSASIELLKYIIQFSYMIPTLILDILIIKAICFSERTKFGSNAFFLLFALETALLWTEKLWMCIALSLLLPLTVTWNLIISKAFLDVHFGGLSINYQRAVSWASLSLFMLVLCIISLVILISSTVATLIGISSLEVRLKSSEKNLCIVAVVMAFGIILFGLVRSAFMIPSISQGPYKNYLLALQYIVSDFCTASSPLIIIYMSTALREAMIQKREIPENVPNVVTVHSNQSN</sequence>
<dbReference type="AlphaFoldDB" id="A0A8S1HQN3"/>
<feature type="transmembrane region" description="Helical" evidence="6">
    <location>
        <begin position="75"/>
        <end position="94"/>
    </location>
</feature>
<dbReference type="Pfam" id="PF02118">
    <property type="entry name" value="Srg"/>
    <property type="match status" value="2"/>
</dbReference>
<comment type="caution">
    <text evidence="7">The sequence shown here is derived from an EMBL/GenBank/DDBJ whole genome shotgun (WGS) entry which is preliminary data.</text>
</comment>
<dbReference type="GO" id="GO:0007606">
    <property type="term" value="P:sensory perception of chemical stimulus"/>
    <property type="evidence" value="ECO:0007669"/>
    <property type="project" value="UniProtKB-UniRule"/>
</dbReference>
<dbReference type="EMBL" id="CAJGYM010000101">
    <property type="protein sequence ID" value="CAD6197687.1"/>
    <property type="molecule type" value="Genomic_DNA"/>
</dbReference>
<evidence type="ECO:0000256" key="1">
    <source>
        <dbReference type="ARBA" id="ARBA00004141"/>
    </source>
</evidence>
<comment type="subcellular location">
    <subcellularLocation>
        <location evidence="1">Membrane</location>
        <topology evidence="1">Multi-pass membrane protein</topology>
    </subcellularLocation>
</comment>
<keyword evidence="8" id="KW-1185">Reference proteome</keyword>
<feature type="transmembrane region" description="Helical" evidence="6">
    <location>
        <begin position="159"/>
        <end position="177"/>
    </location>
</feature>
<dbReference type="OrthoDB" id="5781692at2759"/>
<evidence type="ECO:0000256" key="4">
    <source>
        <dbReference type="ARBA" id="ARBA00022989"/>
    </source>
</evidence>
<keyword evidence="4 6" id="KW-1133">Transmembrane helix</keyword>
<evidence type="ECO:0000313" key="7">
    <source>
        <dbReference type="EMBL" id="CAD6197687.1"/>
    </source>
</evidence>
<evidence type="ECO:0000313" key="8">
    <source>
        <dbReference type="Proteomes" id="UP000835052"/>
    </source>
</evidence>
<name>A0A8S1HQN3_9PELO</name>
<dbReference type="InterPro" id="IPR051119">
    <property type="entry name" value="Nematode_SR-like"/>
</dbReference>
<comment type="caution">
    <text evidence="6">Lacks conserved residue(s) required for the propagation of feature annotation.</text>
</comment>
<dbReference type="Proteomes" id="UP000835052">
    <property type="component" value="Unassembled WGS sequence"/>
</dbReference>
<feature type="transmembrane region" description="Helical" evidence="6">
    <location>
        <begin position="25"/>
        <end position="47"/>
    </location>
</feature>
<evidence type="ECO:0000256" key="5">
    <source>
        <dbReference type="ARBA" id="ARBA00023136"/>
    </source>
</evidence>
<feature type="transmembrane region" description="Helical" evidence="6">
    <location>
        <begin position="197"/>
        <end position="219"/>
    </location>
</feature>
<accession>A0A8S1HQN3</accession>
<feature type="transmembrane region" description="Helical" evidence="6">
    <location>
        <begin position="114"/>
        <end position="147"/>
    </location>
</feature>
<dbReference type="GO" id="GO:0004888">
    <property type="term" value="F:transmembrane signaling receptor activity"/>
    <property type="evidence" value="ECO:0007669"/>
    <property type="project" value="InterPro"/>
</dbReference>
<comment type="similarity">
    <text evidence="2 6">Belongs to the nematode receptor-like protein srg family.</text>
</comment>
<evidence type="ECO:0000256" key="6">
    <source>
        <dbReference type="RuleBase" id="RU280813"/>
    </source>
</evidence>
<keyword evidence="3 6" id="KW-0812">Transmembrane</keyword>
<protein>
    <recommendedName>
        <fullName evidence="6">Serpentine receptor class gamma</fullName>
    </recommendedName>
</protein>
<organism evidence="7 8">
    <name type="scientific">Caenorhabditis auriculariae</name>
    <dbReference type="NCBI Taxonomy" id="2777116"/>
    <lineage>
        <taxon>Eukaryota</taxon>
        <taxon>Metazoa</taxon>
        <taxon>Ecdysozoa</taxon>
        <taxon>Nematoda</taxon>
        <taxon>Chromadorea</taxon>
        <taxon>Rhabditida</taxon>
        <taxon>Rhabditina</taxon>
        <taxon>Rhabditomorpha</taxon>
        <taxon>Rhabditoidea</taxon>
        <taxon>Rhabditidae</taxon>
        <taxon>Peloderinae</taxon>
        <taxon>Caenorhabditis</taxon>
    </lineage>
</organism>
<dbReference type="PANTHER" id="PTHR31627:SF43">
    <property type="entry name" value="SERPENTINE RECEPTOR CLASS GAMMA-15"/>
    <property type="match status" value="1"/>
</dbReference>
<evidence type="ECO:0000256" key="3">
    <source>
        <dbReference type="ARBA" id="ARBA00022692"/>
    </source>
</evidence>
<gene>
    <name evidence="7" type="ORF">CAUJ_LOCUS13596</name>
</gene>
<evidence type="ECO:0000256" key="2">
    <source>
        <dbReference type="ARBA" id="ARBA00005692"/>
    </source>
</evidence>
<dbReference type="GO" id="GO:0016020">
    <property type="term" value="C:membrane"/>
    <property type="evidence" value="ECO:0007669"/>
    <property type="project" value="UniProtKB-SubCell"/>
</dbReference>
<keyword evidence="5 6" id="KW-0472">Membrane</keyword>
<proteinExistence type="inferred from homology"/>
<dbReference type="PANTHER" id="PTHR31627">
    <property type="entry name" value="SERPENTINE RECEPTOR CLASS GAMMA-RELATED"/>
    <property type="match status" value="1"/>
</dbReference>
<dbReference type="InterPro" id="IPR000609">
    <property type="entry name" value="7TM_GPCR_serpentine_rcpt_Srg"/>
</dbReference>